<dbReference type="EMBL" id="VJMH01006392">
    <property type="protein sequence ID" value="KAF0690133.1"/>
    <property type="molecule type" value="Genomic_DNA"/>
</dbReference>
<sequence length="387" mass="44838">MKEEVVESAPPTPGKKRPLMTTALVSTKTSSTPRKKLSRKKQLQILQRRVYDMEGLLAKAKRNFTTLLPWEEIAQALKDDTIEQVMDNRSLKQQVETQKRMVEILHSWVQSMSPLQRTPNPFEETWRNSHLLKGDDASRRVAQTWIVQQAYHNTQRALAPVSFPDSMETFIDVVACPQDDQFELCCMAQTVVPFAFDHVSEIFWVVENTFTTKTDLRVPTIEDIHRLTSEDVRYGHEKEDIHGRTFPRATPLPHDSPPVGPQTIRKNALHGQIRERDRTTVICRTILHDEASPLEHSGDWAVDIKQWTVMERVGPMSTRVRTFYTIGHPLCADGTPVAMEDLARAFRVPCDGSFQWRQREYFTRIHRRQREMFFSHLDKVLRLTATP</sequence>
<organism evidence="3 4">
    <name type="scientific">Aphanomyces stellatus</name>
    <dbReference type="NCBI Taxonomy" id="120398"/>
    <lineage>
        <taxon>Eukaryota</taxon>
        <taxon>Sar</taxon>
        <taxon>Stramenopiles</taxon>
        <taxon>Oomycota</taxon>
        <taxon>Saprolegniomycetes</taxon>
        <taxon>Saprolegniales</taxon>
        <taxon>Verrucalvaceae</taxon>
        <taxon>Aphanomyces</taxon>
    </lineage>
</organism>
<dbReference type="OrthoDB" id="77968at2759"/>
<dbReference type="AlphaFoldDB" id="A0A485LAH0"/>
<protein>
    <submittedName>
        <fullName evidence="3">Aste57867_18458 protein</fullName>
    </submittedName>
</protein>
<gene>
    <name evidence="3" type="primary">Aste57867_18458</name>
    <name evidence="2" type="ORF">As57867_018396</name>
    <name evidence="3" type="ORF">ASTE57867_18458</name>
</gene>
<accession>A0A485LAH0</accession>
<name>A0A485LAH0_9STRA</name>
<proteinExistence type="predicted"/>
<evidence type="ECO:0000313" key="3">
    <source>
        <dbReference type="EMBL" id="VFT95194.1"/>
    </source>
</evidence>
<evidence type="ECO:0000256" key="1">
    <source>
        <dbReference type="SAM" id="MobiDB-lite"/>
    </source>
</evidence>
<dbReference type="Proteomes" id="UP000332933">
    <property type="component" value="Unassembled WGS sequence"/>
</dbReference>
<evidence type="ECO:0000313" key="2">
    <source>
        <dbReference type="EMBL" id="KAF0690133.1"/>
    </source>
</evidence>
<keyword evidence="4" id="KW-1185">Reference proteome</keyword>
<evidence type="ECO:0000313" key="4">
    <source>
        <dbReference type="Proteomes" id="UP000332933"/>
    </source>
</evidence>
<feature type="region of interest" description="Disordered" evidence="1">
    <location>
        <begin position="1"/>
        <end position="21"/>
    </location>
</feature>
<dbReference type="EMBL" id="CAADRA010006413">
    <property type="protein sequence ID" value="VFT95194.1"/>
    <property type="molecule type" value="Genomic_DNA"/>
</dbReference>
<reference evidence="2" key="2">
    <citation type="submission" date="2019-06" db="EMBL/GenBank/DDBJ databases">
        <title>Genomics analysis of Aphanomyces spp. identifies a new class of oomycete effector associated with host adaptation.</title>
        <authorList>
            <person name="Gaulin E."/>
        </authorList>
    </citation>
    <scope>NUCLEOTIDE SEQUENCE</scope>
    <source>
        <strain evidence="2">CBS 578.67</strain>
    </source>
</reference>
<reference evidence="3 4" key="1">
    <citation type="submission" date="2019-03" db="EMBL/GenBank/DDBJ databases">
        <authorList>
            <person name="Gaulin E."/>
            <person name="Dumas B."/>
        </authorList>
    </citation>
    <scope>NUCLEOTIDE SEQUENCE [LARGE SCALE GENOMIC DNA]</scope>
    <source>
        <strain evidence="3">CBS 568.67</strain>
    </source>
</reference>